<evidence type="ECO:0008006" key="5">
    <source>
        <dbReference type="Google" id="ProtNLM"/>
    </source>
</evidence>
<feature type="transmembrane region" description="Helical" evidence="2">
    <location>
        <begin position="136"/>
        <end position="156"/>
    </location>
</feature>
<sequence length="234" mass="24372">MNDPYARPGVSTVGAAPATWHGALAPLTAFIGGGATLLGAVSGINLLRGLNDLKLDAAKDIDTWLVTRHIRVVQENLLVVSALLAVVLIVGAILVLLGKPAGRESVLIGAGWGCFGGLIAATYGNQYGLSAESPGSPLFLTVWAALSLIALVMVVTSPPGRRAPAQPQSLPRPAMPQFGHQPPPLQSQPGQQSQAGHQPQPQPDYQPRVGHQLQPGHQLRSGHYPPAPPPGPHH</sequence>
<feature type="compositionally biased region" description="Low complexity" evidence="1">
    <location>
        <begin position="187"/>
        <end position="199"/>
    </location>
</feature>
<evidence type="ECO:0000256" key="1">
    <source>
        <dbReference type="SAM" id="MobiDB-lite"/>
    </source>
</evidence>
<organism evidence="3 4">
    <name type="scientific">Nocardia beijingensis</name>
    <dbReference type="NCBI Taxonomy" id="95162"/>
    <lineage>
        <taxon>Bacteria</taxon>
        <taxon>Bacillati</taxon>
        <taxon>Actinomycetota</taxon>
        <taxon>Actinomycetes</taxon>
        <taxon>Mycobacteriales</taxon>
        <taxon>Nocardiaceae</taxon>
        <taxon>Nocardia</taxon>
    </lineage>
</organism>
<keyword evidence="2" id="KW-0812">Transmembrane</keyword>
<dbReference type="EMBL" id="JBIRXV010000005">
    <property type="protein sequence ID" value="MFI2323425.1"/>
    <property type="molecule type" value="Genomic_DNA"/>
</dbReference>
<proteinExistence type="predicted"/>
<keyword evidence="2" id="KW-0472">Membrane</keyword>
<gene>
    <name evidence="3" type="ORF">ACH47G_23330</name>
</gene>
<evidence type="ECO:0000313" key="4">
    <source>
        <dbReference type="Proteomes" id="UP001611450"/>
    </source>
</evidence>
<feature type="region of interest" description="Disordered" evidence="1">
    <location>
        <begin position="160"/>
        <end position="234"/>
    </location>
</feature>
<evidence type="ECO:0000256" key="2">
    <source>
        <dbReference type="SAM" id="Phobius"/>
    </source>
</evidence>
<accession>A0ABW7WKQ1</accession>
<keyword evidence="2" id="KW-1133">Transmembrane helix</keyword>
<feature type="compositionally biased region" description="Pro residues" evidence="1">
    <location>
        <begin position="225"/>
        <end position="234"/>
    </location>
</feature>
<comment type="caution">
    <text evidence="3">The sequence shown here is derived from an EMBL/GenBank/DDBJ whole genome shotgun (WGS) entry which is preliminary data.</text>
</comment>
<name>A0ABW7WKQ1_9NOCA</name>
<protein>
    <recommendedName>
        <fullName evidence="5">DUF2567 domain-containing protein</fullName>
    </recommendedName>
</protein>
<keyword evidence="4" id="KW-1185">Reference proteome</keyword>
<feature type="transmembrane region" description="Helical" evidence="2">
    <location>
        <begin position="105"/>
        <end position="124"/>
    </location>
</feature>
<feature type="transmembrane region" description="Helical" evidence="2">
    <location>
        <begin position="77"/>
        <end position="98"/>
    </location>
</feature>
<dbReference type="RefSeq" id="WP_396948014.1">
    <property type="nucleotide sequence ID" value="NZ_JBIRXV010000005.1"/>
</dbReference>
<reference evidence="3 4" key="1">
    <citation type="submission" date="2024-10" db="EMBL/GenBank/DDBJ databases">
        <title>The Natural Products Discovery Center: Release of the First 8490 Sequenced Strains for Exploring Actinobacteria Biosynthetic Diversity.</title>
        <authorList>
            <person name="Kalkreuter E."/>
            <person name="Kautsar S.A."/>
            <person name="Yang D."/>
            <person name="Bader C.D."/>
            <person name="Teijaro C.N."/>
            <person name="Fluegel L."/>
            <person name="Davis C.M."/>
            <person name="Simpson J.R."/>
            <person name="Lauterbach L."/>
            <person name="Steele A.D."/>
            <person name="Gui C."/>
            <person name="Meng S."/>
            <person name="Li G."/>
            <person name="Viehrig K."/>
            <person name="Ye F."/>
            <person name="Su P."/>
            <person name="Kiefer A.F."/>
            <person name="Nichols A."/>
            <person name="Cepeda A.J."/>
            <person name="Yan W."/>
            <person name="Fan B."/>
            <person name="Jiang Y."/>
            <person name="Adhikari A."/>
            <person name="Zheng C.-J."/>
            <person name="Schuster L."/>
            <person name="Cowan T.M."/>
            <person name="Smanski M.J."/>
            <person name="Chevrette M.G."/>
            <person name="De Carvalho L.P.S."/>
            <person name="Shen B."/>
        </authorList>
    </citation>
    <scope>NUCLEOTIDE SEQUENCE [LARGE SCALE GENOMIC DNA]</scope>
    <source>
        <strain evidence="3 4">NPDC019626</strain>
    </source>
</reference>
<evidence type="ECO:0000313" key="3">
    <source>
        <dbReference type="EMBL" id="MFI2323425.1"/>
    </source>
</evidence>
<dbReference type="Proteomes" id="UP001611450">
    <property type="component" value="Unassembled WGS sequence"/>
</dbReference>